<dbReference type="EMBL" id="BGPR01002646">
    <property type="protein sequence ID" value="GBM76797.1"/>
    <property type="molecule type" value="Genomic_DNA"/>
</dbReference>
<sequence>MEFSKLETPFDCLFAVYLGASKSEPVGQRPSSWCSEEAWRIVVVLQVINMLIIFLDMKKQRVSLFHKGLNISFSTCVDCFRGLEIPKFTKMKTIAILLLVSLTLSIVQGWNLDICPQREFDPSKGCGVRKNQCCKNSDCSNQRDFCCIDACGNRCKSYKLGDAKEKKYQYNCEISYPFP</sequence>
<keyword evidence="2" id="KW-1185">Reference proteome</keyword>
<protein>
    <recommendedName>
        <fullName evidence="3">WAP domain-containing protein</fullName>
    </recommendedName>
</protein>
<dbReference type="Proteomes" id="UP000499080">
    <property type="component" value="Unassembled WGS sequence"/>
</dbReference>
<name>A0A4Y2IGA5_ARAVE</name>
<evidence type="ECO:0008006" key="3">
    <source>
        <dbReference type="Google" id="ProtNLM"/>
    </source>
</evidence>
<comment type="caution">
    <text evidence="1">The sequence shown here is derived from an EMBL/GenBank/DDBJ whole genome shotgun (WGS) entry which is preliminary data.</text>
</comment>
<proteinExistence type="predicted"/>
<accession>A0A4Y2IGA5</accession>
<reference evidence="1 2" key="1">
    <citation type="journal article" date="2019" name="Sci. Rep.">
        <title>Orb-weaving spider Araneus ventricosus genome elucidates the spidroin gene catalogue.</title>
        <authorList>
            <person name="Kono N."/>
            <person name="Nakamura H."/>
            <person name="Ohtoshi R."/>
            <person name="Moran D.A.P."/>
            <person name="Shinohara A."/>
            <person name="Yoshida Y."/>
            <person name="Fujiwara M."/>
            <person name="Mori M."/>
            <person name="Tomita M."/>
            <person name="Arakawa K."/>
        </authorList>
    </citation>
    <scope>NUCLEOTIDE SEQUENCE [LARGE SCALE GENOMIC DNA]</scope>
</reference>
<gene>
    <name evidence="1" type="ORF">AVEN_59140_1</name>
</gene>
<evidence type="ECO:0000313" key="2">
    <source>
        <dbReference type="Proteomes" id="UP000499080"/>
    </source>
</evidence>
<organism evidence="1 2">
    <name type="scientific">Araneus ventricosus</name>
    <name type="common">Orbweaver spider</name>
    <name type="synonym">Epeira ventricosa</name>
    <dbReference type="NCBI Taxonomy" id="182803"/>
    <lineage>
        <taxon>Eukaryota</taxon>
        <taxon>Metazoa</taxon>
        <taxon>Ecdysozoa</taxon>
        <taxon>Arthropoda</taxon>
        <taxon>Chelicerata</taxon>
        <taxon>Arachnida</taxon>
        <taxon>Araneae</taxon>
        <taxon>Araneomorphae</taxon>
        <taxon>Entelegynae</taxon>
        <taxon>Araneoidea</taxon>
        <taxon>Araneidae</taxon>
        <taxon>Araneus</taxon>
    </lineage>
</organism>
<dbReference type="AlphaFoldDB" id="A0A4Y2IGA5"/>
<evidence type="ECO:0000313" key="1">
    <source>
        <dbReference type="EMBL" id="GBM76797.1"/>
    </source>
</evidence>